<accession>A0A5J4UWJ5</accession>
<dbReference type="AlphaFoldDB" id="A0A5J4UWJ5"/>
<name>A0A5J4UWJ5_9EUKA</name>
<comment type="caution">
    <text evidence="1">The sequence shown here is derived from an EMBL/GenBank/DDBJ whole genome shotgun (WGS) entry which is preliminary data.</text>
</comment>
<dbReference type="EMBL" id="SNRW01011810">
    <property type="protein sequence ID" value="KAA6374657.1"/>
    <property type="molecule type" value="Genomic_DNA"/>
</dbReference>
<gene>
    <name evidence="1" type="ORF">EZS28_029815</name>
</gene>
<proteinExistence type="predicted"/>
<sequence>MSFQLKALDQLLDLPDTLLPLSQLGKSGQSKRIALLNKAATKISGGEPEKAADQWINHSRHLDGFEIFQNEEDLLQIFAEIYNQAGIDVRRQYLTQLLEYYQKKDLIEYGFMIPRKSKRDESVVLDLTKRYTKWDEKRDTLNVMIFQFMQSQTEKSSIVGKRVPKGSILDTLKQFEQEGIKIWDGDETNWIYILL</sequence>
<evidence type="ECO:0000313" key="2">
    <source>
        <dbReference type="Proteomes" id="UP000324800"/>
    </source>
</evidence>
<evidence type="ECO:0000313" key="1">
    <source>
        <dbReference type="EMBL" id="KAA6374657.1"/>
    </source>
</evidence>
<dbReference type="Proteomes" id="UP000324800">
    <property type="component" value="Unassembled WGS sequence"/>
</dbReference>
<organism evidence="1 2">
    <name type="scientific">Streblomastix strix</name>
    <dbReference type="NCBI Taxonomy" id="222440"/>
    <lineage>
        <taxon>Eukaryota</taxon>
        <taxon>Metamonada</taxon>
        <taxon>Preaxostyla</taxon>
        <taxon>Oxymonadida</taxon>
        <taxon>Streblomastigidae</taxon>
        <taxon>Streblomastix</taxon>
    </lineage>
</organism>
<reference evidence="1 2" key="1">
    <citation type="submission" date="2019-03" db="EMBL/GenBank/DDBJ databases">
        <title>Single cell metagenomics reveals metabolic interactions within the superorganism composed of flagellate Streblomastix strix and complex community of Bacteroidetes bacteria on its surface.</title>
        <authorList>
            <person name="Treitli S.C."/>
            <person name="Kolisko M."/>
            <person name="Husnik F."/>
            <person name="Keeling P."/>
            <person name="Hampl V."/>
        </authorList>
    </citation>
    <scope>NUCLEOTIDE SEQUENCE [LARGE SCALE GENOMIC DNA]</scope>
    <source>
        <strain evidence="1">ST1C</strain>
    </source>
</reference>
<protein>
    <submittedName>
        <fullName evidence="1">Uncharacterized protein</fullName>
    </submittedName>
</protein>